<dbReference type="SUPFAM" id="SSF53659">
    <property type="entry name" value="Isocitrate/Isopropylmalate dehydrogenase-like"/>
    <property type="match status" value="1"/>
</dbReference>
<keyword evidence="7" id="KW-1185">Reference proteome</keyword>
<dbReference type="InterPro" id="IPR002505">
    <property type="entry name" value="PTA_PTB"/>
</dbReference>
<evidence type="ECO:0000313" key="6">
    <source>
        <dbReference type="EMBL" id="PQV58570.1"/>
    </source>
</evidence>
<dbReference type="RefSeq" id="WP_105512836.1">
    <property type="nucleotide sequence ID" value="NZ_PVEP01000001.1"/>
</dbReference>
<evidence type="ECO:0000256" key="2">
    <source>
        <dbReference type="ARBA" id="ARBA00022679"/>
    </source>
</evidence>
<dbReference type="InterPro" id="IPR050500">
    <property type="entry name" value="Phos_Acetyltrans/Butyryltrans"/>
</dbReference>
<keyword evidence="3" id="KW-0012">Acyltransferase</keyword>
<reference evidence="6 7" key="1">
    <citation type="submission" date="2018-02" db="EMBL/GenBank/DDBJ databases">
        <title>Genomic Encyclopedia of Archaeal and Bacterial Type Strains, Phase II (KMG-II): from individual species to whole genera.</title>
        <authorList>
            <person name="Goeker M."/>
        </authorList>
    </citation>
    <scope>NUCLEOTIDE SEQUENCE [LARGE SCALE GENOMIC DNA]</scope>
    <source>
        <strain evidence="6 7">DSM 18921</strain>
    </source>
</reference>
<proteinExistence type="inferred from homology"/>
<sequence>MRDPFPFLSGTAPVCPPGLIARARGFRPPRVALVNAAAPFPLQGMQEAAEAGLAEPILIGDRNKIAAVAEEIGWDIAGLRLIHAPRDTAAPEAARLARDGQADAIMKGQIHSTTFLKALLPSSVGLRDRSMRCGHVFHITLPGHERPLLLTDSALNVNPDMETRHACLAHAVTLAEKLGIDTPKVGLLAPSEDVSPSIPNTEEAAAIAEWARLSLPQAIVEGPMALDLIFSHEAAVAKNYASRVSGDADVMVVPNITSGNAIFKLMVLGMGACAGGLVMGAKVPFLLTSRSQDAAARLASVALGAIVAGGA</sequence>
<dbReference type="Gene3D" id="3.40.718.10">
    <property type="entry name" value="Isopropylmalate Dehydrogenase"/>
    <property type="match status" value="1"/>
</dbReference>
<organism evidence="6 7">
    <name type="scientific">Albidovulum denitrificans</name>
    <dbReference type="NCBI Taxonomy" id="404881"/>
    <lineage>
        <taxon>Bacteria</taxon>
        <taxon>Pseudomonadati</taxon>
        <taxon>Pseudomonadota</taxon>
        <taxon>Alphaproteobacteria</taxon>
        <taxon>Rhodobacterales</taxon>
        <taxon>Paracoccaceae</taxon>
        <taxon>Albidovulum</taxon>
    </lineage>
</organism>
<evidence type="ECO:0000313" key="7">
    <source>
        <dbReference type="Proteomes" id="UP000238338"/>
    </source>
</evidence>
<evidence type="ECO:0000256" key="3">
    <source>
        <dbReference type="ARBA" id="ARBA00023315"/>
    </source>
</evidence>
<comment type="caution">
    <text evidence="6">The sequence shown here is derived from an EMBL/GenBank/DDBJ whole genome shotgun (WGS) entry which is preliminary data.</text>
</comment>
<name>A0A2S8SCR2_9RHOB</name>
<evidence type="ECO:0000256" key="1">
    <source>
        <dbReference type="ARBA" id="ARBA00005656"/>
    </source>
</evidence>
<dbReference type="Pfam" id="PF01515">
    <property type="entry name" value="PTA_PTB"/>
    <property type="match status" value="1"/>
</dbReference>
<dbReference type="AlphaFoldDB" id="A0A2S8SCR2"/>
<feature type="transmembrane region" description="Helical" evidence="4">
    <location>
        <begin position="261"/>
        <end position="281"/>
    </location>
</feature>
<keyword evidence="4" id="KW-0812">Transmembrane</keyword>
<evidence type="ECO:0000256" key="4">
    <source>
        <dbReference type="SAM" id="Phobius"/>
    </source>
</evidence>
<dbReference type="OrthoDB" id="9800237at2"/>
<comment type="similarity">
    <text evidence="1">Belongs to the phosphate acetyltransferase and butyryltransferase family.</text>
</comment>
<dbReference type="PANTHER" id="PTHR43356">
    <property type="entry name" value="PHOSPHATE ACETYLTRANSFERASE"/>
    <property type="match status" value="1"/>
</dbReference>
<evidence type="ECO:0000259" key="5">
    <source>
        <dbReference type="Pfam" id="PF01515"/>
    </source>
</evidence>
<keyword evidence="4" id="KW-1133">Transmembrane helix</keyword>
<keyword evidence="2 6" id="KW-0808">Transferase</keyword>
<protein>
    <submittedName>
        <fullName evidence="6">Phosphate acetyltransferase</fullName>
    </submittedName>
</protein>
<accession>A0A2S8SCR2</accession>
<dbReference type="EMBL" id="PVEP01000001">
    <property type="protein sequence ID" value="PQV58570.1"/>
    <property type="molecule type" value="Genomic_DNA"/>
</dbReference>
<keyword evidence="4" id="KW-0472">Membrane</keyword>
<feature type="domain" description="Phosphate acetyl/butaryl transferase" evidence="5">
    <location>
        <begin position="92"/>
        <end position="303"/>
    </location>
</feature>
<dbReference type="PIRSF" id="PIRSF000428">
    <property type="entry name" value="P_Ac_trans"/>
    <property type="match status" value="1"/>
</dbReference>
<dbReference type="InterPro" id="IPR012147">
    <property type="entry name" value="P_Ac_Bu_trans"/>
</dbReference>
<dbReference type="PANTHER" id="PTHR43356:SF2">
    <property type="entry name" value="PHOSPHATE ACETYLTRANSFERASE"/>
    <property type="match status" value="1"/>
</dbReference>
<gene>
    <name evidence="6" type="ORF">LX70_00382</name>
</gene>
<dbReference type="GO" id="GO:0016746">
    <property type="term" value="F:acyltransferase activity"/>
    <property type="evidence" value="ECO:0007669"/>
    <property type="project" value="UniProtKB-KW"/>
</dbReference>
<dbReference type="Proteomes" id="UP000238338">
    <property type="component" value="Unassembled WGS sequence"/>
</dbReference>